<dbReference type="InterPro" id="IPR036259">
    <property type="entry name" value="MFS_trans_sf"/>
</dbReference>
<dbReference type="GO" id="GO:0005886">
    <property type="term" value="C:plasma membrane"/>
    <property type="evidence" value="ECO:0007669"/>
    <property type="project" value="UniProtKB-SubCell"/>
</dbReference>
<feature type="transmembrane region" description="Helical" evidence="10">
    <location>
        <begin position="220"/>
        <end position="240"/>
    </location>
</feature>
<comment type="caution">
    <text evidence="12">The sequence shown here is derived from an EMBL/GenBank/DDBJ whole genome shotgun (WGS) entry which is preliminary data.</text>
</comment>
<comment type="similarity">
    <text evidence="2">Belongs to the major facilitator superfamily. TCR/Tet family.</text>
</comment>
<feature type="transmembrane region" description="Helical" evidence="10">
    <location>
        <begin position="188"/>
        <end position="208"/>
    </location>
</feature>
<name>A0AAD4KZG0_9EURO</name>
<keyword evidence="7 10" id="KW-0472">Membrane</keyword>
<dbReference type="PROSITE" id="PS50850">
    <property type="entry name" value="MFS"/>
    <property type="match status" value="1"/>
</dbReference>
<dbReference type="PANTHER" id="PTHR23501">
    <property type="entry name" value="MAJOR FACILITATOR SUPERFAMILY"/>
    <property type="match status" value="1"/>
</dbReference>
<dbReference type="InterPro" id="IPR020846">
    <property type="entry name" value="MFS_dom"/>
</dbReference>
<dbReference type="EMBL" id="JAJTJA010000002">
    <property type="protein sequence ID" value="KAH8703882.1"/>
    <property type="molecule type" value="Genomic_DNA"/>
</dbReference>
<gene>
    <name evidence="12" type="ORF">BGW36DRAFT_394103</name>
</gene>
<evidence type="ECO:0000256" key="7">
    <source>
        <dbReference type="ARBA" id="ARBA00023136"/>
    </source>
</evidence>
<evidence type="ECO:0000256" key="9">
    <source>
        <dbReference type="SAM" id="MobiDB-lite"/>
    </source>
</evidence>
<dbReference type="PANTHER" id="PTHR23501:SF198">
    <property type="entry name" value="AZOLE RESISTANCE PROTEIN 1-RELATED"/>
    <property type="match status" value="1"/>
</dbReference>
<feature type="region of interest" description="Disordered" evidence="9">
    <location>
        <begin position="28"/>
        <end position="51"/>
    </location>
</feature>
<feature type="transmembrane region" description="Helical" evidence="10">
    <location>
        <begin position="260"/>
        <end position="279"/>
    </location>
</feature>
<evidence type="ECO:0000256" key="4">
    <source>
        <dbReference type="ARBA" id="ARBA00022475"/>
    </source>
</evidence>
<feature type="transmembrane region" description="Helical" evidence="10">
    <location>
        <begin position="59"/>
        <end position="78"/>
    </location>
</feature>
<evidence type="ECO:0000256" key="5">
    <source>
        <dbReference type="ARBA" id="ARBA00022692"/>
    </source>
</evidence>
<protein>
    <submittedName>
        <fullName evidence="12">Major facilitator superfamily domain-containing protein</fullName>
    </submittedName>
</protein>
<feature type="transmembrane region" description="Helical" evidence="10">
    <location>
        <begin position="368"/>
        <end position="388"/>
    </location>
</feature>
<feature type="transmembrane region" description="Helical" evidence="10">
    <location>
        <begin position="534"/>
        <end position="552"/>
    </location>
</feature>
<feature type="transmembrane region" description="Helical" evidence="10">
    <location>
        <begin position="328"/>
        <end position="348"/>
    </location>
</feature>
<dbReference type="GO" id="GO:0022857">
    <property type="term" value="F:transmembrane transporter activity"/>
    <property type="evidence" value="ECO:0007669"/>
    <property type="project" value="InterPro"/>
</dbReference>
<evidence type="ECO:0000256" key="3">
    <source>
        <dbReference type="ARBA" id="ARBA00022448"/>
    </source>
</evidence>
<dbReference type="PRINTS" id="PR01036">
    <property type="entry name" value="TCRTETB"/>
</dbReference>
<dbReference type="Gene3D" id="1.20.1720.10">
    <property type="entry name" value="Multidrug resistance protein D"/>
    <property type="match status" value="1"/>
</dbReference>
<dbReference type="Pfam" id="PF07690">
    <property type="entry name" value="MFS_1"/>
    <property type="match status" value="1"/>
</dbReference>
<feature type="domain" description="Major facilitator superfamily (MFS) profile" evidence="11">
    <location>
        <begin position="65"/>
        <end position="557"/>
    </location>
</feature>
<dbReference type="Gene3D" id="1.20.1250.20">
    <property type="entry name" value="MFS general substrate transporter like domains"/>
    <property type="match status" value="1"/>
</dbReference>
<dbReference type="Proteomes" id="UP001201262">
    <property type="component" value="Unassembled WGS sequence"/>
</dbReference>
<keyword evidence="4" id="KW-1003">Cell membrane</keyword>
<evidence type="ECO:0000259" key="11">
    <source>
        <dbReference type="PROSITE" id="PS50850"/>
    </source>
</evidence>
<reference evidence="12" key="1">
    <citation type="submission" date="2021-12" db="EMBL/GenBank/DDBJ databases">
        <title>Convergent genome expansion in fungi linked to evolution of root-endophyte symbiosis.</title>
        <authorList>
            <consortium name="DOE Joint Genome Institute"/>
            <person name="Ke Y.-H."/>
            <person name="Bonito G."/>
            <person name="Liao H.-L."/>
            <person name="Looney B."/>
            <person name="Rojas-Flechas A."/>
            <person name="Nash J."/>
            <person name="Hameed K."/>
            <person name="Schadt C."/>
            <person name="Martin F."/>
            <person name="Crous P.W."/>
            <person name="Miettinen O."/>
            <person name="Magnuson J.K."/>
            <person name="Labbe J."/>
            <person name="Jacobson D."/>
            <person name="Doktycz M.J."/>
            <person name="Veneault-Fourrey C."/>
            <person name="Kuo A."/>
            <person name="Mondo S."/>
            <person name="Calhoun S."/>
            <person name="Riley R."/>
            <person name="Ohm R."/>
            <person name="LaButti K."/>
            <person name="Andreopoulos B."/>
            <person name="Pangilinan J."/>
            <person name="Nolan M."/>
            <person name="Tritt A."/>
            <person name="Clum A."/>
            <person name="Lipzen A."/>
            <person name="Daum C."/>
            <person name="Barry K."/>
            <person name="Grigoriev I.V."/>
            <person name="Vilgalys R."/>
        </authorList>
    </citation>
    <scope>NUCLEOTIDE SEQUENCE</scope>
    <source>
        <strain evidence="12">PMI_201</strain>
    </source>
</reference>
<keyword evidence="6 10" id="KW-1133">Transmembrane helix</keyword>
<feature type="transmembrane region" description="Helical" evidence="10">
    <location>
        <begin position="422"/>
        <end position="443"/>
    </location>
</feature>
<dbReference type="GeneID" id="70248170"/>
<dbReference type="RefSeq" id="XP_046076900.1">
    <property type="nucleotide sequence ID" value="XM_046217883.1"/>
</dbReference>
<dbReference type="AlphaFoldDB" id="A0AAD4KZG0"/>
<feature type="transmembrane region" description="Helical" evidence="10">
    <location>
        <begin position="129"/>
        <end position="149"/>
    </location>
</feature>
<feature type="transmembrane region" description="Helical" evidence="10">
    <location>
        <begin position="155"/>
        <end position="176"/>
    </location>
</feature>
<dbReference type="FunFam" id="1.20.1250.20:FF:000196">
    <property type="entry name" value="MFS toxin efflux pump (AflT)"/>
    <property type="match status" value="1"/>
</dbReference>
<evidence type="ECO:0000256" key="1">
    <source>
        <dbReference type="ARBA" id="ARBA00004651"/>
    </source>
</evidence>
<evidence type="ECO:0000256" key="2">
    <source>
        <dbReference type="ARBA" id="ARBA00007520"/>
    </source>
</evidence>
<evidence type="ECO:0000256" key="8">
    <source>
        <dbReference type="ARBA" id="ARBA00023180"/>
    </source>
</evidence>
<keyword evidence="5 10" id="KW-0812">Transmembrane</keyword>
<accession>A0AAD4KZG0</accession>
<dbReference type="FunFam" id="1.20.1250.20:FF:000489">
    <property type="entry name" value="MFS general substrate transporter"/>
    <property type="match status" value="1"/>
</dbReference>
<feature type="transmembrane region" description="Helical" evidence="10">
    <location>
        <begin position="455"/>
        <end position="479"/>
    </location>
</feature>
<dbReference type="FunFam" id="1.20.1720.10:FF:000012">
    <property type="entry name" value="MFS toxin efflux pump (AflT)"/>
    <property type="match status" value="1"/>
</dbReference>
<evidence type="ECO:0000256" key="10">
    <source>
        <dbReference type="SAM" id="Phobius"/>
    </source>
</evidence>
<feature type="transmembrane region" description="Helical" evidence="10">
    <location>
        <begin position="395"/>
        <end position="416"/>
    </location>
</feature>
<sequence length="571" mass="61402">MNYYETSNIAARLRSSCNMDTKVYTSTANDKIKSENEDEGSVSNGKEPPEEPDLEYPSILKAVIIIASLFLTVFLVALDQTIIGTAIPKITDQFHSVGDVGWYGSAYFLTSTALQPTYGRIYKILNVKWAFLVAIFVFELGSLICAVAPNSPTLIGGRAVAGCGVAGIFSGALVIISFSIPLRQRPMVFGLFGAVWGVASVVGPLLGGAFTDRISWRWCFYINLPIGGLAAAVVVLILHIPKRKTDNSQSWMQKLKQLDLIGAGLLIPAIVCLLLALQWGGNKYPWNDSRIIGLFIGFGLIAILFAFSQYKLGDKATLPPRILKKRTVWSVCIFTVCFGGAFFLLMYYLPIYFQSVKNHSATKSGIDLLPILLATVISSIIFGGIITAVGYYTPFLIFSTALFCIGCGLLTTYSTAISNGKWIGYQILTGAGVGAGFQVPMTAVQTILSQEDIPIGSAAVMFFQSLGGALFISVGQSVFQNGLADYLRSYTNDIEPGVILGAGATGVRQILSQIGKLDELSIVLEAYMAGLVDAYRVSLALTCVAFVASLLVEWKSVKKGKKDGAELAVSA</sequence>
<evidence type="ECO:0000256" key="6">
    <source>
        <dbReference type="ARBA" id="ARBA00022989"/>
    </source>
</evidence>
<organism evidence="12 13">
    <name type="scientific">Talaromyces proteolyticus</name>
    <dbReference type="NCBI Taxonomy" id="1131652"/>
    <lineage>
        <taxon>Eukaryota</taxon>
        <taxon>Fungi</taxon>
        <taxon>Dikarya</taxon>
        <taxon>Ascomycota</taxon>
        <taxon>Pezizomycotina</taxon>
        <taxon>Eurotiomycetes</taxon>
        <taxon>Eurotiomycetidae</taxon>
        <taxon>Eurotiales</taxon>
        <taxon>Trichocomaceae</taxon>
        <taxon>Talaromyces</taxon>
        <taxon>Talaromyces sect. Bacilispori</taxon>
    </lineage>
</organism>
<evidence type="ECO:0000313" key="12">
    <source>
        <dbReference type="EMBL" id="KAH8703882.1"/>
    </source>
</evidence>
<dbReference type="InterPro" id="IPR011701">
    <property type="entry name" value="MFS"/>
</dbReference>
<proteinExistence type="inferred from homology"/>
<dbReference type="SUPFAM" id="SSF103473">
    <property type="entry name" value="MFS general substrate transporter"/>
    <property type="match status" value="1"/>
</dbReference>
<dbReference type="CDD" id="cd17502">
    <property type="entry name" value="MFS_Azr1_MDR_like"/>
    <property type="match status" value="1"/>
</dbReference>
<keyword evidence="8" id="KW-0325">Glycoprotein</keyword>
<keyword evidence="13" id="KW-1185">Reference proteome</keyword>
<feature type="transmembrane region" description="Helical" evidence="10">
    <location>
        <begin position="291"/>
        <end position="307"/>
    </location>
</feature>
<comment type="subcellular location">
    <subcellularLocation>
        <location evidence="1">Cell membrane</location>
        <topology evidence="1">Multi-pass membrane protein</topology>
    </subcellularLocation>
</comment>
<evidence type="ECO:0000313" key="13">
    <source>
        <dbReference type="Proteomes" id="UP001201262"/>
    </source>
</evidence>
<keyword evidence="3" id="KW-0813">Transport</keyword>